<dbReference type="Proteomes" id="UP000186817">
    <property type="component" value="Unassembled WGS sequence"/>
</dbReference>
<organism evidence="1 2">
    <name type="scientific">Symbiodinium microadriaticum</name>
    <name type="common">Dinoflagellate</name>
    <name type="synonym">Zooxanthella microadriatica</name>
    <dbReference type="NCBI Taxonomy" id="2951"/>
    <lineage>
        <taxon>Eukaryota</taxon>
        <taxon>Sar</taxon>
        <taxon>Alveolata</taxon>
        <taxon>Dinophyceae</taxon>
        <taxon>Suessiales</taxon>
        <taxon>Symbiodiniaceae</taxon>
        <taxon>Symbiodinium</taxon>
    </lineage>
</organism>
<name>A0A1Q9D5B5_SYMMI</name>
<accession>A0A1Q9D5B5</accession>
<dbReference type="EMBL" id="LSRX01000718">
    <property type="protein sequence ID" value="OLP90297.1"/>
    <property type="molecule type" value="Genomic_DNA"/>
</dbReference>
<evidence type="ECO:0000313" key="2">
    <source>
        <dbReference type="Proteomes" id="UP000186817"/>
    </source>
</evidence>
<keyword evidence="2" id="KW-1185">Reference proteome</keyword>
<reference evidence="1 2" key="1">
    <citation type="submission" date="2016-02" db="EMBL/GenBank/DDBJ databases">
        <title>Genome analysis of coral dinoflagellate symbionts highlights evolutionary adaptations to a symbiotic lifestyle.</title>
        <authorList>
            <person name="Aranda M."/>
            <person name="Li Y."/>
            <person name="Liew Y.J."/>
            <person name="Baumgarten S."/>
            <person name="Simakov O."/>
            <person name="Wilson M."/>
            <person name="Piel J."/>
            <person name="Ashoor H."/>
            <person name="Bougouffa S."/>
            <person name="Bajic V.B."/>
            <person name="Ryu T."/>
            <person name="Ravasi T."/>
            <person name="Bayer T."/>
            <person name="Micklem G."/>
            <person name="Kim H."/>
            <person name="Bhak J."/>
            <person name="Lajeunesse T.C."/>
            <person name="Voolstra C.R."/>
        </authorList>
    </citation>
    <scope>NUCLEOTIDE SEQUENCE [LARGE SCALE GENOMIC DNA]</scope>
    <source>
        <strain evidence="1 2">CCMP2467</strain>
    </source>
</reference>
<protein>
    <submittedName>
        <fullName evidence="1">Uncharacterized protein</fullName>
    </submittedName>
</protein>
<gene>
    <name evidence="1" type="ORF">AK812_SmicGene28145</name>
</gene>
<comment type="caution">
    <text evidence="1">The sequence shown here is derived from an EMBL/GenBank/DDBJ whole genome shotgun (WGS) entry which is preliminary data.</text>
</comment>
<sequence length="102" mass="12195">MQRFHEADAHRHEMIVNTLMQKITKMAAEDHRSTIRIEELERQQDMLRAVVGHVLFKGWRKLKLVYDKLNSENGHNKNLKQHDAYLNKFSANFEYANLIENF</sequence>
<evidence type="ECO:0000313" key="1">
    <source>
        <dbReference type="EMBL" id="OLP90297.1"/>
    </source>
</evidence>
<dbReference type="AlphaFoldDB" id="A0A1Q9D5B5"/>
<proteinExistence type="predicted"/>